<dbReference type="InterPro" id="IPR007074">
    <property type="entry name" value="LicD/FKTN/FKRP_NTP_transf"/>
</dbReference>
<feature type="region of interest" description="Disordered" evidence="5">
    <location>
        <begin position="1"/>
        <end position="27"/>
    </location>
</feature>
<feature type="domain" description="LicD/FKTN/FKRP nucleotidyltransferase" evidence="7">
    <location>
        <begin position="344"/>
        <end position="458"/>
    </location>
</feature>
<protein>
    <recommendedName>
        <fullName evidence="7">LicD/FKTN/FKRP nucleotidyltransferase domain-containing protein</fullName>
    </recommendedName>
</protein>
<feature type="transmembrane region" description="Helical" evidence="6">
    <location>
        <begin position="52"/>
        <end position="75"/>
    </location>
</feature>
<dbReference type="PANTHER" id="PTHR15407:SF28">
    <property type="entry name" value="RIBITOL-5-PHOSPHATE TRANSFERASE FKTN"/>
    <property type="match status" value="1"/>
</dbReference>
<dbReference type="PANTHER" id="PTHR15407">
    <property type="entry name" value="FUKUTIN-RELATED"/>
    <property type="match status" value="1"/>
</dbReference>
<evidence type="ECO:0000313" key="9">
    <source>
        <dbReference type="Proteomes" id="UP000095009"/>
    </source>
</evidence>
<dbReference type="Pfam" id="PF04991">
    <property type="entry name" value="LicD"/>
    <property type="match status" value="2"/>
</dbReference>
<dbReference type="GO" id="GO:0009100">
    <property type="term" value="P:glycoprotein metabolic process"/>
    <property type="evidence" value="ECO:0007669"/>
    <property type="project" value="UniProtKB-ARBA"/>
</dbReference>
<evidence type="ECO:0000256" key="2">
    <source>
        <dbReference type="ARBA" id="ARBA00022692"/>
    </source>
</evidence>
<evidence type="ECO:0000256" key="5">
    <source>
        <dbReference type="SAM" id="MobiDB-lite"/>
    </source>
</evidence>
<evidence type="ECO:0000313" key="8">
    <source>
        <dbReference type="EMBL" id="ODQ68416.1"/>
    </source>
</evidence>
<evidence type="ECO:0000256" key="6">
    <source>
        <dbReference type="SAM" id="Phobius"/>
    </source>
</evidence>
<dbReference type="Proteomes" id="UP000095009">
    <property type="component" value="Unassembled WGS sequence"/>
</dbReference>
<feature type="compositionally biased region" description="Basic and acidic residues" evidence="5">
    <location>
        <begin position="1"/>
        <end position="11"/>
    </location>
</feature>
<dbReference type="OrthoDB" id="444255at2759"/>
<dbReference type="EMBL" id="KV454406">
    <property type="protein sequence ID" value="ODQ68416.1"/>
    <property type="molecule type" value="Genomic_DNA"/>
</dbReference>
<organism evidence="8 9">
    <name type="scientific">Nadsonia fulvescens var. elongata DSM 6958</name>
    <dbReference type="NCBI Taxonomy" id="857566"/>
    <lineage>
        <taxon>Eukaryota</taxon>
        <taxon>Fungi</taxon>
        <taxon>Dikarya</taxon>
        <taxon>Ascomycota</taxon>
        <taxon>Saccharomycotina</taxon>
        <taxon>Dipodascomycetes</taxon>
        <taxon>Dipodascales</taxon>
        <taxon>Dipodascales incertae sedis</taxon>
        <taxon>Nadsonia</taxon>
    </lineage>
</organism>
<gene>
    <name evidence="8" type="ORF">NADFUDRAFT_81386</name>
</gene>
<keyword evidence="4 6" id="KW-0472">Membrane</keyword>
<accession>A0A1E3PSL8</accession>
<keyword evidence="2 6" id="KW-0812">Transmembrane</keyword>
<evidence type="ECO:0000256" key="1">
    <source>
        <dbReference type="ARBA" id="ARBA00004167"/>
    </source>
</evidence>
<proteinExistence type="predicted"/>
<dbReference type="GO" id="GO:0016020">
    <property type="term" value="C:membrane"/>
    <property type="evidence" value="ECO:0007669"/>
    <property type="project" value="UniProtKB-SubCell"/>
</dbReference>
<dbReference type="STRING" id="857566.A0A1E3PSL8"/>
<evidence type="ECO:0000256" key="4">
    <source>
        <dbReference type="ARBA" id="ARBA00023136"/>
    </source>
</evidence>
<dbReference type="InterPro" id="IPR009644">
    <property type="entry name" value="FKTN/MNN4/W02B3.4-1"/>
</dbReference>
<reference evidence="8 9" key="1">
    <citation type="journal article" date="2016" name="Proc. Natl. Acad. Sci. U.S.A.">
        <title>Comparative genomics of biotechnologically important yeasts.</title>
        <authorList>
            <person name="Riley R."/>
            <person name="Haridas S."/>
            <person name="Wolfe K.H."/>
            <person name="Lopes M.R."/>
            <person name="Hittinger C.T."/>
            <person name="Goeker M."/>
            <person name="Salamov A.A."/>
            <person name="Wisecaver J.H."/>
            <person name="Long T.M."/>
            <person name="Calvey C.H."/>
            <person name="Aerts A.L."/>
            <person name="Barry K.W."/>
            <person name="Choi C."/>
            <person name="Clum A."/>
            <person name="Coughlan A.Y."/>
            <person name="Deshpande S."/>
            <person name="Douglass A.P."/>
            <person name="Hanson S.J."/>
            <person name="Klenk H.-P."/>
            <person name="LaButti K.M."/>
            <person name="Lapidus A."/>
            <person name="Lindquist E.A."/>
            <person name="Lipzen A.M."/>
            <person name="Meier-Kolthoff J.P."/>
            <person name="Ohm R.A."/>
            <person name="Otillar R.P."/>
            <person name="Pangilinan J.L."/>
            <person name="Peng Y."/>
            <person name="Rokas A."/>
            <person name="Rosa C.A."/>
            <person name="Scheuner C."/>
            <person name="Sibirny A.A."/>
            <person name="Slot J.C."/>
            <person name="Stielow J.B."/>
            <person name="Sun H."/>
            <person name="Kurtzman C.P."/>
            <person name="Blackwell M."/>
            <person name="Grigoriev I.V."/>
            <person name="Jeffries T.W."/>
        </authorList>
    </citation>
    <scope>NUCLEOTIDE SEQUENCE [LARGE SCALE GENOMIC DNA]</scope>
    <source>
        <strain evidence="8 9">DSM 6958</strain>
    </source>
</reference>
<keyword evidence="9" id="KW-1185">Reference proteome</keyword>
<comment type="subcellular location">
    <subcellularLocation>
        <location evidence="1">Membrane</location>
        <topology evidence="1">Single-pass membrane protein</topology>
    </subcellularLocation>
</comment>
<evidence type="ECO:0000256" key="3">
    <source>
        <dbReference type="ARBA" id="ARBA00022989"/>
    </source>
</evidence>
<dbReference type="AlphaFoldDB" id="A0A1E3PSL8"/>
<evidence type="ECO:0000259" key="7">
    <source>
        <dbReference type="Pfam" id="PF04991"/>
    </source>
</evidence>
<keyword evidence="3 6" id="KW-1133">Transmembrane helix</keyword>
<feature type="domain" description="LicD/FKTN/FKRP nucleotidyltransferase" evidence="7">
    <location>
        <begin position="465"/>
        <end position="510"/>
    </location>
</feature>
<name>A0A1E3PSL8_9ASCO</name>
<sequence>MILPSSKEKLTPSKMESQAFAKKTDPKIYPEKPHSSVLIHFLKSLIWRPARFFRFTIIGKLFLICIFSFIVVYLFNPKITDYITPSAIESTKIKQPYQVGFDSKYGMEKLINDPEHYTFQWRDWVNLTHAYKKSSIVKSYIKRTHIWPFSLFESESYLSYTKAISGIVDTEIEHDIRGKVYLDCCAPKPKNILVLGNQGLDRYIISEETRFTDLLLFGKRPSDKMLYKAIEESKVLMPNPIMSKPAKERQKIDLTYDDFFFDLNKRINIDYSTADIEQKANAAKIRSLVRNAPESPKHFYEVSVKNDRSGMGQHYDWRFFKKIRNVKDKKDSIHHLMRTWFEFAEKEGIISWIAHGSLLGWHWNGMTMTWDDDADVQMSVKELDRFARKYNQTLVVQNPEFGDGRYYIDVSPAYVDRTQGNFNNMIDARFIDVRSGTYLDITGLAYSAGVAYPDNEKEKANVDISAEIFLCKNKHRYTLLDISPLRRTLFEGYPAYVPSRYTKLLKREYKKGITRKGFRGYVFVDNIQNWERNIDCLNLVPNKENSQDEIEEQSFNKTTGELTLFGACQSEEKLKNFHRYKVLTDLHKGEMEAIASGNSTFEFIKDSTPFIRDVPI</sequence>